<dbReference type="KEGG" id="tpla:ElP_41060"/>
<dbReference type="SUPFAM" id="SSF52266">
    <property type="entry name" value="SGNH hydrolase"/>
    <property type="match status" value="1"/>
</dbReference>
<dbReference type="EMBL" id="CP036426">
    <property type="protein sequence ID" value="QDV36190.1"/>
    <property type="molecule type" value="Genomic_DNA"/>
</dbReference>
<dbReference type="PANTHER" id="PTHR30383">
    <property type="entry name" value="THIOESTERASE 1/PROTEASE 1/LYSOPHOSPHOLIPASE L1"/>
    <property type="match status" value="1"/>
</dbReference>
<reference evidence="2 3" key="1">
    <citation type="submission" date="2019-02" db="EMBL/GenBank/DDBJ databases">
        <title>Deep-cultivation of Planctomycetes and their phenomic and genomic characterization uncovers novel biology.</title>
        <authorList>
            <person name="Wiegand S."/>
            <person name="Jogler M."/>
            <person name="Boedeker C."/>
            <person name="Pinto D."/>
            <person name="Vollmers J."/>
            <person name="Rivas-Marin E."/>
            <person name="Kohn T."/>
            <person name="Peeters S.H."/>
            <person name="Heuer A."/>
            <person name="Rast P."/>
            <person name="Oberbeckmann S."/>
            <person name="Bunk B."/>
            <person name="Jeske O."/>
            <person name="Meyerdierks A."/>
            <person name="Storesund J.E."/>
            <person name="Kallscheuer N."/>
            <person name="Luecker S."/>
            <person name="Lage O.M."/>
            <person name="Pohl T."/>
            <person name="Merkel B.J."/>
            <person name="Hornburger P."/>
            <person name="Mueller R.-W."/>
            <person name="Bruemmer F."/>
            <person name="Labrenz M."/>
            <person name="Spormann A.M."/>
            <person name="Op den Camp H."/>
            <person name="Overmann J."/>
            <person name="Amann R."/>
            <person name="Jetten M.S.M."/>
            <person name="Mascher T."/>
            <person name="Medema M.H."/>
            <person name="Devos D.P."/>
            <person name="Kaster A.-K."/>
            <person name="Ovreas L."/>
            <person name="Rohde M."/>
            <person name="Galperin M.Y."/>
            <person name="Jogler C."/>
        </authorList>
    </citation>
    <scope>NUCLEOTIDE SEQUENCE [LARGE SCALE GENOMIC DNA]</scope>
    <source>
        <strain evidence="2 3">ElP</strain>
    </source>
</reference>
<dbReference type="Proteomes" id="UP000317835">
    <property type="component" value="Chromosome"/>
</dbReference>
<dbReference type="GO" id="GO:0008233">
    <property type="term" value="F:peptidase activity"/>
    <property type="evidence" value="ECO:0007669"/>
    <property type="project" value="UniProtKB-KW"/>
</dbReference>
<keyword evidence="3" id="KW-1185">Reference proteome</keyword>
<name>A0A518H5T2_9BACT</name>
<keyword evidence="2" id="KW-0378">Hydrolase</keyword>
<sequence>MADLSGTGPRLCGLLITLGLIGSGPSATADDPAPRAARVVALGDSITRGVRPGVRPEDTFAALAERALEADGIAAEVVNLGIGGERTDQALERLDAVVELRPRVVTVMYGTNDSYVDPGSNSSRISREDYAANLRAIVAALRRRGITPILMTEPRWADNAPVNGLGESPNARLTPFMDACREVAAECGVPLVDHFSRWTAARADGQDLAEWTTDGCHPNPLGHRELAETLHPAIRNALVGRQSSFDR</sequence>
<dbReference type="GO" id="GO:0016788">
    <property type="term" value="F:hydrolase activity, acting on ester bonds"/>
    <property type="evidence" value="ECO:0007669"/>
    <property type="project" value="UniProtKB-ARBA"/>
</dbReference>
<evidence type="ECO:0000313" key="2">
    <source>
        <dbReference type="EMBL" id="QDV36190.1"/>
    </source>
</evidence>
<protein>
    <submittedName>
        <fullName evidence="2">Multifunctional acyl-CoA thioesterase I and protease I and lysophospholipase L1</fullName>
    </submittedName>
</protein>
<dbReference type="RefSeq" id="WP_145272286.1">
    <property type="nucleotide sequence ID" value="NZ_CP036426.1"/>
</dbReference>
<dbReference type="InterPro" id="IPR051532">
    <property type="entry name" value="Ester_Hydrolysis_Enzymes"/>
</dbReference>
<evidence type="ECO:0000259" key="1">
    <source>
        <dbReference type="Pfam" id="PF13472"/>
    </source>
</evidence>
<dbReference type="OrthoDB" id="2513075at2"/>
<feature type="domain" description="SGNH hydrolase-type esterase" evidence="1">
    <location>
        <begin position="41"/>
        <end position="224"/>
    </location>
</feature>
<dbReference type="InterPro" id="IPR013830">
    <property type="entry name" value="SGNH_hydro"/>
</dbReference>
<evidence type="ECO:0000313" key="3">
    <source>
        <dbReference type="Proteomes" id="UP000317835"/>
    </source>
</evidence>
<dbReference type="Pfam" id="PF13472">
    <property type="entry name" value="Lipase_GDSL_2"/>
    <property type="match status" value="1"/>
</dbReference>
<dbReference type="AlphaFoldDB" id="A0A518H5T2"/>
<organism evidence="2 3">
    <name type="scientific">Tautonia plasticadhaerens</name>
    <dbReference type="NCBI Taxonomy" id="2527974"/>
    <lineage>
        <taxon>Bacteria</taxon>
        <taxon>Pseudomonadati</taxon>
        <taxon>Planctomycetota</taxon>
        <taxon>Planctomycetia</taxon>
        <taxon>Isosphaerales</taxon>
        <taxon>Isosphaeraceae</taxon>
        <taxon>Tautonia</taxon>
    </lineage>
</organism>
<proteinExistence type="predicted"/>
<dbReference type="InterPro" id="IPR036514">
    <property type="entry name" value="SGNH_hydro_sf"/>
</dbReference>
<dbReference type="GO" id="GO:0006508">
    <property type="term" value="P:proteolysis"/>
    <property type="evidence" value="ECO:0007669"/>
    <property type="project" value="UniProtKB-KW"/>
</dbReference>
<gene>
    <name evidence="2" type="ORF">ElP_41060</name>
</gene>
<keyword evidence="2" id="KW-0645">Protease</keyword>
<dbReference type="Gene3D" id="3.40.50.1110">
    <property type="entry name" value="SGNH hydrolase"/>
    <property type="match status" value="1"/>
</dbReference>
<accession>A0A518H5T2</accession>